<dbReference type="Proteomes" id="UP001383192">
    <property type="component" value="Unassembled WGS sequence"/>
</dbReference>
<dbReference type="InterPro" id="IPR027417">
    <property type="entry name" value="P-loop_NTPase"/>
</dbReference>
<evidence type="ECO:0000256" key="1">
    <source>
        <dbReference type="ARBA" id="ARBA00022737"/>
    </source>
</evidence>
<accession>A0AAW0C3M8</accession>
<dbReference type="PROSITE" id="PS50837">
    <property type="entry name" value="NACHT"/>
    <property type="match status" value="1"/>
</dbReference>
<proteinExistence type="predicted"/>
<dbReference type="EMBL" id="JAYKXP010000063">
    <property type="protein sequence ID" value="KAK7032548.1"/>
    <property type="molecule type" value="Genomic_DNA"/>
</dbReference>
<evidence type="ECO:0000313" key="4">
    <source>
        <dbReference type="Proteomes" id="UP001383192"/>
    </source>
</evidence>
<dbReference type="InterPro" id="IPR007111">
    <property type="entry name" value="NACHT_NTPase"/>
</dbReference>
<dbReference type="Gene3D" id="3.40.50.300">
    <property type="entry name" value="P-loop containing nucleotide triphosphate hydrolases"/>
    <property type="match status" value="1"/>
</dbReference>
<keyword evidence="1" id="KW-0677">Repeat</keyword>
<dbReference type="Pfam" id="PF24883">
    <property type="entry name" value="NPHP3_N"/>
    <property type="match status" value="1"/>
</dbReference>
<protein>
    <recommendedName>
        <fullName evidence="2">NACHT domain-containing protein</fullName>
    </recommendedName>
</protein>
<dbReference type="PANTHER" id="PTHR10039:SF14">
    <property type="entry name" value="NACHT DOMAIN-CONTAINING PROTEIN"/>
    <property type="match status" value="1"/>
</dbReference>
<keyword evidence="4" id="KW-1185">Reference proteome</keyword>
<organism evidence="3 4">
    <name type="scientific">Paramarasmius palmivorus</name>
    <dbReference type="NCBI Taxonomy" id="297713"/>
    <lineage>
        <taxon>Eukaryota</taxon>
        <taxon>Fungi</taxon>
        <taxon>Dikarya</taxon>
        <taxon>Basidiomycota</taxon>
        <taxon>Agaricomycotina</taxon>
        <taxon>Agaricomycetes</taxon>
        <taxon>Agaricomycetidae</taxon>
        <taxon>Agaricales</taxon>
        <taxon>Marasmiineae</taxon>
        <taxon>Marasmiaceae</taxon>
        <taxon>Paramarasmius</taxon>
    </lineage>
</organism>
<dbReference type="SUPFAM" id="SSF52540">
    <property type="entry name" value="P-loop containing nucleoside triphosphate hydrolases"/>
    <property type="match status" value="1"/>
</dbReference>
<name>A0AAW0C3M8_9AGAR</name>
<comment type="caution">
    <text evidence="3">The sequence shown here is derived from an EMBL/GenBank/DDBJ whole genome shotgun (WGS) entry which is preliminary data.</text>
</comment>
<feature type="domain" description="NACHT" evidence="2">
    <location>
        <begin position="106"/>
        <end position="262"/>
    </location>
</feature>
<dbReference type="PANTHER" id="PTHR10039">
    <property type="entry name" value="AMELOGENIN"/>
    <property type="match status" value="1"/>
</dbReference>
<dbReference type="AlphaFoldDB" id="A0AAW0C3M8"/>
<evidence type="ECO:0000313" key="3">
    <source>
        <dbReference type="EMBL" id="KAK7032548.1"/>
    </source>
</evidence>
<dbReference type="InterPro" id="IPR056884">
    <property type="entry name" value="NPHP3-like_N"/>
</dbReference>
<sequence length="757" mass="85805">MPFDFPDGRIDNGANMWQPPGFHTGAATLFERSNVDISGGNFYNVAGDATISNSLDYSIYGHLRPVIAKTAIHSLDDTSPRCEPGTRVEIIQSIMQWVCNRHVTKRLLWLKGLAGEGKSAIARSIADNCARTRTTRNPFLETACGNGTIAATFFFQRTHGDRSNATQLFTTIAAQLANYSRELNDAIMQVLKDDPSIIDAGPHVQLQRLIAEPLQSHGACVRDAVIILEALDECEDSVDTLRSLIRLLANKPLFKLFFTSRSVHYIQDLVAATDPALINSLCLSDYGANADIRRFLTTSFQSIREEKAKYISDAQNWPSQEVVDRLVKASSGLFIYASSAIEFVRHDSKIPRASNPQRRLSMLFHSGSVCSPQCDPYAPLDNLYRHVLSEAENDTSHFKIVIGTVMSLFIPLSRQDLNLLISSMIESKGDVDVILDGLSSILKLAWDVNSPEPVQIYHQSLYDFLVDKRRAGKFHIEPSLRHADITRCCFDILHRHRQSNICKISPPAEYSKVMDLSERRKKYMPVALKYACLFWEKHLTMSSFTQTEIDRYLDQFFKEYFLFWVECLSLLGLLGRAVQVIDVFDGNKEHWASLEECRKFLLFFYKDIASYSDGVEKILSEKLPRRSVILEWHPCNAKSPDNSLSNHGHSVRTRMYDPVQTVVYGYGNEPYPGHYPTWMRYFGKEEITSSWLGIQRDACNQYKRSPKYDFAQAIRAATNMPMDPRFASEKDTLDHQSTGHRSYLFSPVLQGGNTIFG</sequence>
<reference evidence="3 4" key="1">
    <citation type="submission" date="2024-01" db="EMBL/GenBank/DDBJ databases">
        <title>A draft genome for a cacao thread blight-causing isolate of Paramarasmius palmivorus.</title>
        <authorList>
            <person name="Baruah I.K."/>
            <person name="Bukari Y."/>
            <person name="Amoako-Attah I."/>
            <person name="Meinhardt L.W."/>
            <person name="Bailey B.A."/>
            <person name="Cohen S.P."/>
        </authorList>
    </citation>
    <scope>NUCLEOTIDE SEQUENCE [LARGE SCALE GENOMIC DNA]</scope>
    <source>
        <strain evidence="3 4">GH-12</strain>
    </source>
</reference>
<evidence type="ECO:0000259" key="2">
    <source>
        <dbReference type="PROSITE" id="PS50837"/>
    </source>
</evidence>
<gene>
    <name evidence="3" type="ORF">VNI00_012946</name>
</gene>